<dbReference type="KEGG" id="mmab:HQ865_04075"/>
<dbReference type="AlphaFoldDB" id="A0A7D4UJD8"/>
<evidence type="ECO:0000313" key="2">
    <source>
        <dbReference type="EMBL" id="QKJ28962.1"/>
    </source>
</evidence>
<evidence type="ECO:0000313" key="3">
    <source>
        <dbReference type="Proteomes" id="UP000505355"/>
    </source>
</evidence>
<proteinExistence type="predicted"/>
<dbReference type="Proteomes" id="UP000505355">
    <property type="component" value="Chromosome"/>
</dbReference>
<dbReference type="RefSeq" id="WP_173413660.1">
    <property type="nucleotide sequence ID" value="NZ_CP054139.1"/>
</dbReference>
<feature type="compositionally biased region" description="Basic and acidic residues" evidence="1">
    <location>
        <begin position="17"/>
        <end position="57"/>
    </location>
</feature>
<sequence length="67" mass="7659">MTEPANNPNKPSPADTPTDRPNDEGHKNVVKNRDKQYHADEPEQENIAKRHENEEQPVHPVKKAPKD</sequence>
<organism evidence="2 3">
    <name type="scientific">Mucilaginibacter mali</name>
    <dbReference type="NCBI Taxonomy" id="2740462"/>
    <lineage>
        <taxon>Bacteria</taxon>
        <taxon>Pseudomonadati</taxon>
        <taxon>Bacteroidota</taxon>
        <taxon>Sphingobacteriia</taxon>
        <taxon>Sphingobacteriales</taxon>
        <taxon>Sphingobacteriaceae</taxon>
        <taxon>Mucilaginibacter</taxon>
    </lineage>
</organism>
<reference evidence="2 3" key="1">
    <citation type="submission" date="2020-05" db="EMBL/GenBank/DDBJ databases">
        <title>Mucilaginibacter mali sp. nov.</title>
        <authorList>
            <person name="Kim H.S."/>
            <person name="Lee K.C."/>
            <person name="Suh M.K."/>
            <person name="Kim J.-S."/>
            <person name="Han K.-I."/>
            <person name="Eom M.K."/>
            <person name="Shin Y.K."/>
            <person name="Lee J.-S."/>
        </authorList>
    </citation>
    <scope>NUCLEOTIDE SEQUENCE [LARGE SCALE GENOMIC DNA]</scope>
    <source>
        <strain evidence="2 3">G2-14</strain>
    </source>
</reference>
<keyword evidence="3" id="KW-1185">Reference proteome</keyword>
<evidence type="ECO:0000256" key="1">
    <source>
        <dbReference type="SAM" id="MobiDB-lite"/>
    </source>
</evidence>
<name>A0A7D4UJD8_9SPHI</name>
<accession>A0A7D4UJD8</accession>
<gene>
    <name evidence="2" type="ORF">HQ865_04075</name>
</gene>
<feature type="region of interest" description="Disordered" evidence="1">
    <location>
        <begin position="1"/>
        <end position="67"/>
    </location>
</feature>
<dbReference type="EMBL" id="CP054139">
    <property type="protein sequence ID" value="QKJ28962.1"/>
    <property type="molecule type" value="Genomic_DNA"/>
</dbReference>
<protein>
    <submittedName>
        <fullName evidence="2">Uncharacterized protein</fullName>
    </submittedName>
</protein>